<dbReference type="Proteomes" id="UP001479436">
    <property type="component" value="Unassembled WGS sequence"/>
</dbReference>
<evidence type="ECO:0000313" key="2">
    <source>
        <dbReference type="EMBL" id="KAK9759914.1"/>
    </source>
</evidence>
<protein>
    <submittedName>
        <fullName evidence="2">Uncharacterized protein</fullName>
    </submittedName>
</protein>
<gene>
    <name evidence="2" type="ORF">K7432_016584</name>
</gene>
<feature type="region of interest" description="Disordered" evidence="1">
    <location>
        <begin position="154"/>
        <end position="181"/>
    </location>
</feature>
<name>A0ABR2WEI7_9FUNG</name>
<feature type="region of interest" description="Disordered" evidence="1">
    <location>
        <begin position="84"/>
        <end position="113"/>
    </location>
</feature>
<feature type="compositionally biased region" description="Basic residues" evidence="1">
    <location>
        <begin position="50"/>
        <end position="66"/>
    </location>
</feature>
<comment type="caution">
    <text evidence="2">The sequence shown here is derived from an EMBL/GenBank/DDBJ whole genome shotgun (WGS) entry which is preliminary data.</text>
</comment>
<dbReference type="EMBL" id="JASJQH010002836">
    <property type="protein sequence ID" value="KAK9759914.1"/>
    <property type="molecule type" value="Genomic_DNA"/>
</dbReference>
<keyword evidence="3" id="KW-1185">Reference proteome</keyword>
<reference evidence="2 3" key="1">
    <citation type="submission" date="2023-04" db="EMBL/GenBank/DDBJ databases">
        <title>Genome of Basidiobolus ranarum AG-B5.</title>
        <authorList>
            <person name="Stajich J.E."/>
            <person name="Carter-House D."/>
            <person name="Gryganskyi A."/>
        </authorList>
    </citation>
    <scope>NUCLEOTIDE SEQUENCE [LARGE SCALE GENOMIC DNA]</scope>
    <source>
        <strain evidence="2 3">AG-B5</strain>
    </source>
</reference>
<sequence length="357" mass="40339">MSQRRQYIKSTTLTKSRIRSKEALMMSEYSNIMAGLDSLTANLKQNSSGSRKHTKSILLPNKHRAKHSAVRHVVSELVTASLTSKISNQPGPPKSQTYQTPSDNAQLDFSTLSSPYDMSPVKKDPLGSTFDAFDNIPLSTFSYHEIPFEDEDLLPNYSHQLPSSPPPSYPSSEYPFQRPTSTPSISAVPHWKILAQARESMSTKFPPTQVLFTKYVHELLKNRQDSNGSKIKQSSNARWLIKDPHGICWPLKGEKRNRKYQFEHYLPPRLSGARETRSNKNHLRIMALEANMLKAQKISPPLRSRFALPKRDGVFKVNTPSGLQHSISLEDLVWESYLEELDMISSSKPSDSEASTP</sequence>
<accession>A0ABR2WEI7</accession>
<organism evidence="2 3">
    <name type="scientific">Basidiobolus ranarum</name>
    <dbReference type="NCBI Taxonomy" id="34480"/>
    <lineage>
        <taxon>Eukaryota</taxon>
        <taxon>Fungi</taxon>
        <taxon>Fungi incertae sedis</taxon>
        <taxon>Zoopagomycota</taxon>
        <taxon>Entomophthoromycotina</taxon>
        <taxon>Basidiobolomycetes</taxon>
        <taxon>Basidiobolales</taxon>
        <taxon>Basidiobolaceae</taxon>
        <taxon>Basidiobolus</taxon>
    </lineage>
</organism>
<evidence type="ECO:0000256" key="1">
    <source>
        <dbReference type="SAM" id="MobiDB-lite"/>
    </source>
</evidence>
<proteinExistence type="predicted"/>
<evidence type="ECO:0000313" key="3">
    <source>
        <dbReference type="Proteomes" id="UP001479436"/>
    </source>
</evidence>
<feature type="region of interest" description="Disordered" evidence="1">
    <location>
        <begin position="43"/>
        <end position="66"/>
    </location>
</feature>